<evidence type="ECO:0000313" key="2">
    <source>
        <dbReference type="Proteomes" id="UP000324222"/>
    </source>
</evidence>
<comment type="caution">
    <text evidence="1">The sequence shown here is derived from an EMBL/GenBank/DDBJ whole genome shotgun (WGS) entry which is preliminary data.</text>
</comment>
<sequence>MLSEALVNSKACRLARYDIQSCEYGCAPHYHSLQSQHLGTTGHTFTVNTDCWWYPLPVEREQQTTEPEPNERNIYSKILVHRPSSAQPPLCLTEVKENHSTIIITQTLYIT</sequence>
<dbReference type="EMBL" id="VSRR010009249">
    <property type="protein sequence ID" value="MPC50043.1"/>
    <property type="molecule type" value="Genomic_DNA"/>
</dbReference>
<accession>A0A5B7FYG1</accession>
<name>A0A5B7FYG1_PORTR</name>
<proteinExistence type="predicted"/>
<protein>
    <submittedName>
        <fullName evidence="1">Uncharacterized protein</fullName>
    </submittedName>
</protein>
<evidence type="ECO:0000313" key="1">
    <source>
        <dbReference type="EMBL" id="MPC50043.1"/>
    </source>
</evidence>
<gene>
    <name evidence="1" type="ORF">E2C01_043864</name>
</gene>
<dbReference type="AlphaFoldDB" id="A0A5B7FYG1"/>
<dbReference type="Proteomes" id="UP000324222">
    <property type="component" value="Unassembled WGS sequence"/>
</dbReference>
<reference evidence="1 2" key="1">
    <citation type="submission" date="2019-05" db="EMBL/GenBank/DDBJ databases">
        <title>Another draft genome of Portunus trituberculatus and its Hox gene families provides insights of decapod evolution.</title>
        <authorList>
            <person name="Jeong J.-H."/>
            <person name="Song I."/>
            <person name="Kim S."/>
            <person name="Choi T."/>
            <person name="Kim D."/>
            <person name="Ryu S."/>
            <person name="Kim W."/>
        </authorList>
    </citation>
    <scope>NUCLEOTIDE SEQUENCE [LARGE SCALE GENOMIC DNA]</scope>
    <source>
        <tissue evidence="1">Muscle</tissue>
    </source>
</reference>
<keyword evidence="2" id="KW-1185">Reference proteome</keyword>
<organism evidence="1 2">
    <name type="scientific">Portunus trituberculatus</name>
    <name type="common">Swimming crab</name>
    <name type="synonym">Neptunus trituberculatus</name>
    <dbReference type="NCBI Taxonomy" id="210409"/>
    <lineage>
        <taxon>Eukaryota</taxon>
        <taxon>Metazoa</taxon>
        <taxon>Ecdysozoa</taxon>
        <taxon>Arthropoda</taxon>
        <taxon>Crustacea</taxon>
        <taxon>Multicrustacea</taxon>
        <taxon>Malacostraca</taxon>
        <taxon>Eumalacostraca</taxon>
        <taxon>Eucarida</taxon>
        <taxon>Decapoda</taxon>
        <taxon>Pleocyemata</taxon>
        <taxon>Brachyura</taxon>
        <taxon>Eubrachyura</taxon>
        <taxon>Portunoidea</taxon>
        <taxon>Portunidae</taxon>
        <taxon>Portuninae</taxon>
        <taxon>Portunus</taxon>
    </lineage>
</organism>